<organism evidence="4 5">
    <name type="scientific">Steinernema glaseri</name>
    <dbReference type="NCBI Taxonomy" id="37863"/>
    <lineage>
        <taxon>Eukaryota</taxon>
        <taxon>Metazoa</taxon>
        <taxon>Ecdysozoa</taxon>
        <taxon>Nematoda</taxon>
        <taxon>Chromadorea</taxon>
        <taxon>Rhabditida</taxon>
        <taxon>Tylenchina</taxon>
        <taxon>Panagrolaimomorpha</taxon>
        <taxon>Strongyloidoidea</taxon>
        <taxon>Steinernematidae</taxon>
        <taxon>Steinernema</taxon>
    </lineage>
</organism>
<dbReference type="SUPFAM" id="SSF50630">
    <property type="entry name" value="Acid proteases"/>
    <property type="match status" value="1"/>
</dbReference>
<protein>
    <submittedName>
        <fullName evidence="5">Peptidase A1 domain-containing protein</fullName>
    </submittedName>
</protein>
<dbReference type="GO" id="GO:0005764">
    <property type="term" value="C:lysosome"/>
    <property type="evidence" value="ECO:0007669"/>
    <property type="project" value="TreeGrafter"/>
</dbReference>
<keyword evidence="4" id="KW-1185">Reference proteome</keyword>
<keyword evidence="2" id="KW-0732">Signal</keyword>
<dbReference type="Pfam" id="PF00026">
    <property type="entry name" value="Asp"/>
    <property type="match status" value="1"/>
</dbReference>
<accession>A0A1I7Y2C1</accession>
<feature type="domain" description="Peptidase A1" evidence="3">
    <location>
        <begin position="68"/>
        <end position="150"/>
    </location>
</feature>
<dbReference type="InterPro" id="IPR001969">
    <property type="entry name" value="Aspartic_peptidase_AS"/>
</dbReference>
<dbReference type="PROSITE" id="PS51767">
    <property type="entry name" value="PEPTIDASE_A1"/>
    <property type="match status" value="1"/>
</dbReference>
<dbReference type="InterPro" id="IPR021109">
    <property type="entry name" value="Peptidase_aspartic_dom_sf"/>
</dbReference>
<evidence type="ECO:0000256" key="2">
    <source>
        <dbReference type="SAM" id="SignalP"/>
    </source>
</evidence>
<reference evidence="5" key="1">
    <citation type="submission" date="2016-11" db="UniProtKB">
        <authorList>
            <consortium name="WormBaseParasite"/>
        </authorList>
    </citation>
    <scope>IDENTIFICATION</scope>
</reference>
<proteinExistence type="inferred from homology"/>
<evidence type="ECO:0000259" key="3">
    <source>
        <dbReference type="PROSITE" id="PS51767"/>
    </source>
</evidence>
<dbReference type="GO" id="GO:0004190">
    <property type="term" value="F:aspartic-type endopeptidase activity"/>
    <property type="evidence" value="ECO:0007669"/>
    <property type="project" value="InterPro"/>
</dbReference>
<dbReference type="PANTHER" id="PTHR47966">
    <property type="entry name" value="BETA-SITE APP-CLEAVING ENZYME, ISOFORM A-RELATED"/>
    <property type="match status" value="1"/>
</dbReference>
<dbReference type="InterPro" id="IPR001461">
    <property type="entry name" value="Aspartic_peptidase_A1"/>
</dbReference>
<feature type="chain" id="PRO_5009311652" evidence="2">
    <location>
        <begin position="17"/>
        <end position="150"/>
    </location>
</feature>
<feature type="signal peptide" evidence="2">
    <location>
        <begin position="1"/>
        <end position="16"/>
    </location>
</feature>
<dbReference type="PROSITE" id="PS00141">
    <property type="entry name" value="ASP_PROTEASE"/>
    <property type="match status" value="1"/>
</dbReference>
<sequence length="150" mass="16559">MFKLVVLATVVAVLNAAVYQHVVHRAPSLRARLIREGTWQKHLVEAYARRVNLKTGSQPFLDYYDDFYLGNITIGTPPQSFSLVLDTGSSNLWVINSLCQYVACQGGNGVPKKHLFNEGNSRTLKLLGRHFSIEYGSGECDGVLASDTVS</sequence>
<evidence type="ECO:0000256" key="1">
    <source>
        <dbReference type="ARBA" id="ARBA00007447"/>
    </source>
</evidence>
<dbReference type="Gene3D" id="2.40.70.10">
    <property type="entry name" value="Acid Proteases"/>
    <property type="match status" value="1"/>
</dbReference>
<dbReference type="PANTHER" id="PTHR47966:SF8">
    <property type="entry name" value="ASPARTIC PROTEASE 1-RELATED"/>
    <property type="match status" value="1"/>
</dbReference>
<evidence type="ECO:0000313" key="4">
    <source>
        <dbReference type="Proteomes" id="UP000095287"/>
    </source>
</evidence>
<comment type="similarity">
    <text evidence="1">Belongs to the peptidase A1 family.</text>
</comment>
<dbReference type="WBParaSite" id="L893_g12022.t1">
    <property type="protein sequence ID" value="L893_g12022.t1"/>
    <property type="gene ID" value="L893_g12022"/>
</dbReference>
<dbReference type="InterPro" id="IPR033121">
    <property type="entry name" value="PEPTIDASE_A1"/>
</dbReference>
<dbReference type="AlphaFoldDB" id="A0A1I7Y2C1"/>
<evidence type="ECO:0000313" key="5">
    <source>
        <dbReference type="WBParaSite" id="L893_g12022.t1"/>
    </source>
</evidence>
<dbReference type="Proteomes" id="UP000095287">
    <property type="component" value="Unplaced"/>
</dbReference>
<name>A0A1I7Y2C1_9BILA</name>
<dbReference type="GO" id="GO:0006508">
    <property type="term" value="P:proteolysis"/>
    <property type="evidence" value="ECO:0007669"/>
    <property type="project" value="InterPro"/>
</dbReference>
<dbReference type="InterPro" id="IPR034164">
    <property type="entry name" value="Pepsin-like_dom"/>
</dbReference>
<dbReference type="CDD" id="cd05471">
    <property type="entry name" value="pepsin_like"/>
    <property type="match status" value="1"/>
</dbReference>